<evidence type="ECO:0000256" key="1">
    <source>
        <dbReference type="ARBA" id="ARBA00023040"/>
    </source>
</evidence>
<protein>
    <recommendedName>
        <fullName evidence="8">Leucine-binding protein domain-containing protein</fullName>
    </recommendedName>
</protein>
<dbReference type="PANTHER" id="PTHR10519">
    <property type="entry name" value="GABA-B RECEPTOR"/>
    <property type="match status" value="1"/>
</dbReference>
<dbReference type="Proteomes" id="UP001566132">
    <property type="component" value="Unassembled WGS sequence"/>
</dbReference>
<keyword evidence="5" id="KW-1133">Transmembrane helix</keyword>
<evidence type="ECO:0000256" key="3">
    <source>
        <dbReference type="ARBA" id="ARBA00023180"/>
    </source>
</evidence>
<evidence type="ECO:0000256" key="2">
    <source>
        <dbReference type="ARBA" id="ARBA00023170"/>
    </source>
</evidence>
<name>A0ABD1E1F1_HYPHA</name>
<keyword evidence="1" id="KW-0297">G-protein coupled receptor</keyword>
<evidence type="ECO:0000313" key="7">
    <source>
        <dbReference type="Proteomes" id="UP001566132"/>
    </source>
</evidence>
<keyword evidence="4" id="KW-0807">Transducer</keyword>
<dbReference type="Gene3D" id="3.40.50.2300">
    <property type="match status" value="1"/>
</dbReference>
<gene>
    <name evidence="6" type="ORF">ABEB36_014874</name>
</gene>
<keyword evidence="5" id="KW-0472">Membrane</keyword>
<organism evidence="6 7">
    <name type="scientific">Hypothenemus hampei</name>
    <name type="common">Coffee berry borer</name>
    <dbReference type="NCBI Taxonomy" id="57062"/>
    <lineage>
        <taxon>Eukaryota</taxon>
        <taxon>Metazoa</taxon>
        <taxon>Ecdysozoa</taxon>
        <taxon>Arthropoda</taxon>
        <taxon>Hexapoda</taxon>
        <taxon>Insecta</taxon>
        <taxon>Pterygota</taxon>
        <taxon>Neoptera</taxon>
        <taxon>Endopterygota</taxon>
        <taxon>Coleoptera</taxon>
        <taxon>Polyphaga</taxon>
        <taxon>Cucujiformia</taxon>
        <taxon>Curculionidae</taxon>
        <taxon>Scolytinae</taxon>
        <taxon>Hypothenemus</taxon>
    </lineage>
</organism>
<feature type="transmembrane region" description="Helical" evidence="5">
    <location>
        <begin position="6"/>
        <end position="23"/>
    </location>
</feature>
<dbReference type="InterPro" id="IPR028082">
    <property type="entry name" value="Peripla_BP_I"/>
</dbReference>
<dbReference type="PANTHER" id="PTHR10519:SF77">
    <property type="entry name" value="GAMMA-AMINOBUTYRIC ACID TYPE B RECEPTOR SUBUNIT 1"/>
    <property type="match status" value="1"/>
</dbReference>
<keyword evidence="5" id="KW-0812">Transmembrane</keyword>
<dbReference type="InterPro" id="IPR002455">
    <property type="entry name" value="GPCR3_GABA-B"/>
</dbReference>
<evidence type="ECO:0008006" key="8">
    <source>
        <dbReference type="Google" id="ProtNLM"/>
    </source>
</evidence>
<proteinExistence type="predicted"/>
<reference evidence="6 7" key="1">
    <citation type="submission" date="2024-05" db="EMBL/GenBank/DDBJ databases">
        <title>Genetic variation in Jamaican populations of the coffee berry borer (Hypothenemus hampei).</title>
        <authorList>
            <person name="Errbii M."/>
            <person name="Myrie A."/>
        </authorList>
    </citation>
    <scope>NUCLEOTIDE SEQUENCE [LARGE SCALE GENOMIC DNA]</scope>
    <source>
        <strain evidence="6">JA-Hopewell-2020-01-JO</strain>
        <tissue evidence="6">Whole body</tissue>
    </source>
</reference>
<dbReference type="AlphaFoldDB" id="A0ABD1E1F1"/>
<keyword evidence="3" id="KW-0325">Glycoprotein</keyword>
<dbReference type="EMBL" id="JBDJPC010000014">
    <property type="protein sequence ID" value="KAL1488400.1"/>
    <property type="molecule type" value="Genomic_DNA"/>
</dbReference>
<sequence length="102" mass="11272">MHKQRVIPWLVWAVPLVFTWFLNSVGGGRLTQSDDYVLHIGGIFPIAGQAGWQGGQACMPAARLALEDVNARKDILPGYVLKMHSNDSETEHKFADGVTRIV</sequence>
<evidence type="ECO:0000313" key="6">
    <source>
        <dbReference type="EMBL" id="KAL1488400.1"/>
    </source>
</evidence>
<evidence type="ECO:0000256" key="5">
    <source>
        <dbReference type="SAM" id="Phobius"/>
    </source>
</evidence>
<dbReference type="SUPFAM" id="SSF53822">
    <property type="entry name" value="Periplasmic binding protein-like I"/>
    <property type="match status" value="1"/>
</dbReference>
<keyword evidence="2" id="KW-0675">Receptor</keyword>
<keyword evidence="7" id="KW-1185">Reference proteome</keyword>
<evidence type="ECO:0000256" key="4">
    <source>
        <dbReference type="ARBA" id="ARBA00023224"/>
    </source>
</evidence>
<comment type="caution">
    <text evidence="6">The sequence shown here is derived from an EMBL/GenBank/DDBJ whole genome shotgun (WGS) entry which is preliminary data.</text>
</comment>
<dbReference type="GO" id="GO:0004930">
    <property type="term" value="F:G protein-coupled receptor activity"/>
    <property type="evidence" value="ECO:0007669"/>
    <property type="project" value="UniProtKB-KW"/>
</dbReference>
<accession>A0ABD1E1F1</accession>